<name>A0A1S8WGE0_OPIVI</name>
<sequence length="130" mass="15047">MGIRRDSPLQTIPITMKIPIVFHPKALYSTPSLSMTPDLWQPLTRKPMKMITFLYPLLSCLNRFLPRLETDHHRPFGRQLLPILSKQPHHLHLPGSQHVWCHLPQFYAIVQSPQLLTIRDGMESSVLPNV</sequence>
<evidence type="ECO:0000313" key="1">
    <source>
        <dbReference type="EMBL" id="OON13496.1"/>
    </source>
</evidence>
<protein>
    <submittedName>
        <fullName evidence="1">Uncharacterized protein</fullName>
    </submittedName>
</protein>
<gene>
    <name evidence="1" type="ORF">X801_10730</name>
</gene>
<evidence type="ECO:0000313" key="2">
    <source>
        <dbReference type="Proteomes" id="UP000243686"/>
    </source>
</evidence>
<keyword evidence="2" id="KW-1185">Reference proteome</keyword>
<dbReference type="Proteomes" id="UP000243686">
    <property type="component" value="Unassembled WGS sequence"/>
</dbReference>
<organism evidence="1 2">
    <name type="scientific">Opisthorchis viverrini</name>
    <name type="common">Southeast Asian liver fluke</name>
    <dbReference type="NCBI Taxonomy" id="6198"/>
    <lineage>
        <taxon>Eukaryota</taxon>
        <taxon>Metazoa</taxon>
        <taxon>Spiralia</taxon>
        <taxon>Lophotrochozoa</taxon>
        <taxon>Platyhelminthes</taxon>
        <taxon>Trematoda</taxon>
        <taxon>Digenea</taxon>
        <taxon>Opisthorchiida</taxon>
        <taxon>Opisthorchiata</taxon>
        <taxon>Opisthorchiidae</taxon>
        <taxon>Opisthorchis</taxon>
    </lineage>
</organism>
<reference evidence="1 2" key="1">
    <citation type="submission" date="2015-03" db="EMBL/GenBank/DDBJ databases">
        <title>Draft genome of the nematode, Opisthorchis viverrini.</title>
        <authorList>
            <person name="Mitreva M."/>
        </authorList>
    </citation>
    <scope>NUCLEOTIDE SEQUENCE [LARGE SCALE GENOMIC DNA]</scope>
    <source>
        <strain evidence="1">Khon Kaen</strain>
    </source>
</reference>
<dbReference type="EMBL" id="KV907369">
    <property type="protein sequence ID" value="OON13496.1"/>
    <property type="molecule type" value="Genomic_DNA"/>
</dbReference>
<proteinExistence type="predicted"/>
<accession>A0A1S8WGE0</accession>
<dbReference type="AlphaFoldDB" id="A0A1S8WGE0"/>